<name>A0AAU9USM6_EUPED</name>
<dbReference type="Proteomes" id="UP001153954">
    <property type="component" value="Unassembled WGS sequence"/>
</dbReference>
<evidence type="ECO:0000313" key="2">
    <source>
        <dbReference type="Proteomes" id="UP001153954"/>
    </source>
</evidence>
<organism evidence="1 2">
    <name type="scientific">Euphydryas editha</name>
    <name type="common">Edith's checkerspot</name>
    <dbReference type="NCBI Taxonomy" id="104508"/>
    <lineage>
        <taxon>Eukaryota</taxon>
        <taxon>Metazoa</taxon>
        <taxon>Ecdysozoa</taxon>
        <taxon>Arthropoda</taxon>
        <taxon>Hexapoda</taxon>
        <taxon>Insecta</taxon>
        <taxon>Pterygota</taxon>
        <taxon>Neoptera</taxon>
        <taxon>Endopterygota</taxon>
        <taxon>Lepidoptera</taxon>
        <taxon>Glossata</taxon>
        <taxon>Ditrysia</taxon>
        <taxon>Papilionoidea</taxon>
        <taxon>Nymphalidae</taxon>
        <taxon>Nymphalinae</taxon>
        <taxon>Euphydryas</taxon>
    </lineage>
</organism>
<gene>
    <name evidence="1" type="ORF">EEDITHA_LOCUS17261</name>
</gene>
<evidence type="ECO:0000313" key="1">
    <source>
        <dbReference type="EMBL" id="CAH2102664.1"/>
    </source>
</evidence>
<keyword evidence="2" id="KW-1185">Reference proteome</keyword>
<reference evidence="1" key="1">
    <citation type="submission" date="2022-03" db="EMBL/GenBank/DDBJ databases">
        <authorList>
            <person name="Tunstrom K."/>
        </authorList>
    </citation>
    <scope>NUCLEOTIDE SEQUENCE</scope>
</reference>
<dbReference type="EMBL" id="CAKOGL010000025">
    <property type="protein sequence ID" value="CAH2102664.1"/>
    <property type="molecule type" value="Genomic_DNA"/>
</dbReference>
<dbReference type="AlphaFoldDB" id="A0AAU9USM6"/>
<proteinExistence type="predicted"/>
<protein>
    <submittedName>
        <fullName evidence="1">Uncharacterized protein</fullName>
    </submittedName>
</protein>
<sequence>MDMEATGSRSAQSFSELTVKKMDLVMVLKRENFYKQSSSQCIERLTTYILDNFSEYKQSKESKSKIKSVLKVFVSKLLQKWKKSNWKMERFMKCNSEWLKNDLVLPAESSINAKDVSKVKKLEADL</sequence>
<comment type="caution">
    <text evidence="1">The sequence shown here is derived from an EMBL/GenBank/DDBJ whole genome shotgun (WGS) entry which is preliminary data.</text>
</comment>
<accession>A0AAU9USM6</accession>